<name>A0A816IV66_BRANA</name>
<gene>
    <name evidence="2" type="ORF">DARMORV10_C09P22210.1</name>
</gene>
<evidence type="ECO:0000313" key="2">
    <source>
        <dbReference type="EMBL" id="CAF1725432.1"/>
    </source>
</evidence>
<accession>A0A816IV66</accession>
<evidence type="ECO:0000256" key="1">
    <source>
        <dbReference type="SAM" id="MobiDB-lite"/>
    </source>
</evidence>
<dbReference type="Proteomes" id="UP001295469">
    <property type="component" value="Chromosome C09"/>
</dbReference>
<reference evidence="2" key="1">
    <citation type="submission" date="2021-01" db="EMBL/GenBank/DDBJ databases">
        <authorList>
            <consortium name="Genoscope - CEA"/>
            <person name="William W."/>
        </authorList>
    </citation>
    <scope>NUCLEOTIDE SEQUENCE</scope>
</reference>
<sequence length="93" mass="10736">MELQGEMVKDLEVQEGSVEIQGEVPTGLEAQVSAKEDEEVDEVTSSEKKEEEKEREDLEKAEVNPWKEILRRRRLKQLRIYIKVGLRKVLGGN</sequence>
<organism evidence="2">
    <name type="scientific">Brassica napus</name>
    <name type="common">Rape</name>
    <dbReference type="NCBI Taxonomy" id="3708"/>
    <lineage>
        <taxon>Eukaryota</taxon>
        <taxon>Viridiplantae</taxon>
        <taxon>Streptophyta</taxon>
        <taxon>Embryophyta</taxon>
        <taxon>Tracheophyta</taxon>
        <taxon>Spermatophyta</taxon>
        <taxon>Magnoliopsida</taxon>
        <taxon>eudicotyledons</taxon>
        <taxon>Gunneridae</taxon>
        <taxon>Pentapetalae</taxon>
        <taxon>rosids</taxon>
        <taxon>malvids</taxon>
        <taxon>Brassicales</taxon>
        <taxon>Brassicaceae</taxon>
        <taxon>Brassiceae</taxon>
        <taxon>Brassica</taxon>
    </lineage>
</organism>
<protein>
    <submittedName>
        <fullName evidence="2">(rape) hypothetical protein</fullName>
    </submittedName>
</protein>
<proteinExistence type="predicted"/>
<dbReference type="AlphaFoldDB" id="A0A816IV66"/>
<feature type="compositionally biased region" description="Basic and acidic residues" evidence="1">
    <location>
        <begin position="45"/>
        <end position="59"/>
    </location>
</feature>
<dbReference type="EMBL" id="HG994373">
    <property type="protein sequence ID" value="CAF1725432.1"/>
    <property type="molecule type" value="Genomic_DNA"/>
</dbReference>
<feature type="region of interest" description="Disordered" evidence="1">
    <location>
        <begin position="1"/>
        <end position="59"/>
    </location>
</feature>